<reference evidence="4 5" key="1">
    <citation type="journal article" date="2010" name="Stand. Genomic Sci.">
        <title>Complete genome sequence of Desulfarculus baarsii type strain (2st14).</title>
        <authorList>
            <person name="Sun H."/>
            <person name="Spring S."/>
            <person name="Lapidus A."/>
            <person name="Davenport K."/>
            <person name="Del Rio T.G."/>
            <person name="Tice H."/>
            <person name="Nolan M."/>
            <person name="Copeland A."/>
            <person name="Cheng J.F."/>
            <person name="Lucas S."/>
            <person name="Tapia R."/>
            <person name="Goodwin L."/>
            <person name="Pitluck S."/>
            <person name="Ivanova N."/>
            <person name="Pagani I."/>
            <person name="Mavromatis K."/>
            <person name="Ovchinnikova G."/>
            <person name="Pati A."/>
            <person name="Chen A."/>
            <person name="Palaniappan K."/>
            <person name="Hauser L."/>
            <person name="Chang Y.J."/>
            <person name="Jeffries C.D."/>
            <person name="Detter J.C."/>
            <person name="Han C."/>
            <person name="Rohde M."/>
            <person name="Brambilla E."/>
            <person name="Goker M."/>
            <person name="Woyke T."/>
            <person name="Bristow J."/>
            <person name="Eisen J.A."/>
            <person name="Markowitz V."/>
            <person name="Hugenholtz P."/>
            <person name="Kyrpides N.C."/>
            <person name="Klenk H.P."/>
            <person name="Land M."/>
        </authorList>
    </citation>
    <scope>NUCLEOTIDE SEQUENCE [LARGE SCALE GENOMIC DNA]</scope>
    <source>
        <strain evidence="5">ATCC 33931 / DSM 2075 / LMG 7858 / VKM B-1802 / 2st14</strain>
    </source>
</reference>
<dbReference type="PROSITE" id="PS01318">
    <property type="entry name" value="TSAA_1"/>
    <property type="match status" value="1"/>
</dbReference>
<dbReference type="PANTHER" id="PTHR12818">
    <property type="entry name" value="TRNA (ADENINE(37)-N6)-METHYLTRANSFERASE"/>
    <property type="match status" value="1"/>
</dbReference>
<dbReference type="CDD" id="cd09281">
    <property type="entry name" value="UPF0066"/>
    <property type="match status" value="1"/>
</dbReference>
<feature type="domain" description="TsaA-like" evidence="3">
    <location>
        <begin position="8"/>
        <end position="139"/>
    </location>
</feature>
<dbReference type="STRING" id="644282.Deba_0180"/>
<evidence type="ECO:0000256" key="2">
    <source>
        <dbReference type="ARBA" id="ARBA00033753"/>
    </source>
</evidence>
<dbReference type="PROSITE" id="PS51668">
    <property type="entry name" value="TSAA_2"/>
    <property type="match status" value="1"/>
</dbReference>
<accession>E1QG47</accession>
<gene>
    <name evidence="4" type="ordered locus">Deba_0180</name>
</gene>
<dbReference type="RefSeq" id="WP_013257015.1">
    <property type="nucleotide sequence ID" value="NC_014365.1"/>
</dbReference>
<dbReference type="InterPro" id="IPR023368">
    <property type="entry name" value="UPF0066_cons_site"/>
</dbReference>
<dbReference type="Pfam" id="PF01980">
    <property type="entry name" value="TrmO_N"/>
    <property type="match status" value="1"/>
</dbReference>
<evidence type="ECO:0000313" key="5">
    <source>
        <dbReference type="Proteomes" id="UP000009047"/>
    </source>
</evidence>
<protein>
    <recommendedName>
        <fullName evidence="3">TsaA-like domain-containing protein</fullName>
    </recommendedName>
</protein>
<dbReference type="InterPro" id="IPR036413">
    <property type="entry name" value="YaeB-like_sf"/>
</dbReference>
<dbReference type="Proteomes" id="UP000009047">
    <property type="component" value="Chromosome"/>
</dbReference>
<dbReference type="InterPro" id="IPR023370">
    <property type="entry name" value="TrmO-like_N"/>
</dbReference>
<dbReference type="KEGG" id="dbr:Deba_0180"/>
<organism evidence="4 5">
    <name type="scientific">Desulfarculus baarsii (strain ATCC 33931 / DSM 2075 / LMG 7858 / VKM B-1802 / 2st14)</name>
    <dbReference type="NCBI Taxonomy" id="644282"/>
    <lineage>
        <taxon>Bacteria</taxon>
        <taxon>Pseudomonadati</taxon>
        <taxon>Thermodesulfobacteriota</taxon>
        <taxon>Desulfarculia</taxon>
        <taxon>Desulfarculales</taxon>
        <taxon>Desulfarculaceae</taxon>
        <taxon>Desulfarculus</taxon>
    </lineage>
</organism>
<dbReference type="eggNOG" id="COG1720">
    <property type="taxonomic scope" value="Bacteria"/>
</dbReference>
<evidence type="ECO:0000259" key="3">
    <source>
        <dbReference type="PROSITE" id="PS51668"/>
    </source>
</evidence>
<dbReference type="InterPro" id="IPR040372">
    <property type="entry name" value="YaeB-like"/>
</dbReference>
<dbReference type="AlphaFoldDB" id="E1QG47"/>
<dbReference type="SUPFAM" id="SSF118196">
    <property type="entry name" value="YaeB-like"/>
    <property type="match status" value="1"/>
</dbReference>
<sequence length="164" mass="17354">MNLEPVSYAPIGVARSPHADAAGAPIQPSGARGQAGHIILRPELAEGLRDLEGFSHLIVIYHCHQSGPARLLVTPFLDEAAHGVFATRAPARPNAIGLSVVRLAGVRDNVIDILDVDLLDGTPILDVKPLVPAFDLPQGPVRVGWLATRASQADQARADERFSG</sequence>
<dbReference type="EMBL" id="CP002085">
    <property type="protein sequence ID" value="ADK83559.1"/>
    <property type="molecule type" value="Genomic_DNA"/>
</dbReference>
<keyword evidence="5" id="KW-1185">Reference proteome</keyword>
<keyword evidence="1" id="KW-0949">S-adenosyl-L-methionine</keyword>
<name>E1QG47_DESB2</name>
<proteinExistence type="inferred from homology"/>
<dbReference type="PANTHER" id="PTHR12818:SF0">
    <property type="entry name" value="TRNA (ADENINE(37)-N6)-METHYLTRANSFERASE"/>
    <property type="match status" value="1"/>
</dbReference>
<dbReference type="InterPro" id="IPR036414">
    <property type="entry name" value="YaeB_N_sf"/>
</dbReference>
<dbReference type="Gene3D" id="2.40.30.70">
    <property type="entry name" value="YaeB-like"/>
    <property type="match status" value="1"/>
</dbReference>
<evidence type="ECO:0000256" key="1">
    <source>
        <dbReference type="ARBA" id="ARBA00022691"/>
    </source>
</evidence>
<dbReference type="HOGENOM" id="CLU_013458_2_0_7"/>
<dbReference type="OrthoDB" id="9804309at2"/>
<comment type="similarity">
    <text evidence="2">Belongs to the tRNA methyltransferase O family.</text>
</comment>
<evidence type="ECO:0000313" key="4">
    <source>
        <dbReference type="EMBL" id="ADK83559.1"/>
    </source>
</evidence>
<dbReference type="NCBIfam" id="TIGR00104">
    <property type="entry name" value="tRNA_TsaA"/>
    <property type="match status" value="1"/>
</dbReference>